<keyword evidence="2 7" id="KW-0812">Transmembrane</keyword>
<protein>
    <recommendedName>
        <fullName evidence="8">PKD/REJ-like domain-containing protein</fullName>
    </recommendedName>
</protein>
<dbReference type="Proteomes" id="UP000663828">
    <property type="component" value="Unassembled WGS sequence"/>
</dbReference>
<dbReference type="PROSITE" id="PS51125">
    <property type="entry name" value="NHL"/>
    <property type="match status" value="4"/>
</dbReference>
<keyword evidence="5 7" id="KW-0472">Membrane</keyword>
<dbReference type="Gene3D" id="2.40.10.500">
    <property type="match status" value="2"/>
</dbReference>
<comment type="caution">
    <text evidence="9">The sequence shown here is derived from an EMBL/GenBank/DDBJ whole genome shotgun (WGS) entry which is preliminary data.</text>
</comment>
<evidence type="ECO:0000256" key="4">
    <source>
        <dbReference type="ARBA" id="ARBA00022989"/>
    </source>
</evidence>
<feature type="repeat" description="NHL" evidence="6">
    <location>
        <begin position="340"/>
        <end position="379"/>
    </location>
</feature>
<feature type="repeat" description="NHL" evidence="6">
    <location>
        <begin position="439"/>
        <end position="477"/>
    </location>
</feature>
<dbReference type="GO" id="GO:0005261">
    <property type="term" value="F:monoatomic cation channel activity"/>
    <property type="evidence" value="ECO:0007669"/>
    <property type="project" value="TreeGrafter"/>
</dbReference>
<keyword evidence="3" id="KW-0677">Repeat</keyword>
<dbReference type="InterPro" id="IPR002859">
    <property type="entry name" value="PKD/REJ-like"/>
</dbReference>
<evidence type="ECO:0000313" key="9">
    <source>
        <dbReference type="EMBL" id="CAF1600235.1"/>
    </source>
</evidence>
<evidence type="ECO:0000256" key="1">
    <source>
        <dbReference type="ARBA" id="ARBA00004370"/>
    </source>
</evidence>
<dbReference type="PANTHER" id="PTHR46730:SF1">
    <property type="entry name" value="PLAT DOMAIN-CONTAINING PROTEIN"/>
    <property type="match status" value="1"/>
</dbReference>
<accession>A0A816AWT4</accession>
<feature type="repeat" description="NHL" evidence="6">
    <location>
        <begin position="648"/>
        <end position="678"/>
    </location>
</feature>
<dbReference type="Pfam" id="PF02010">
    <property type="entry name" value="REJ"/>
    <property type="match status" value="1"/>
</dbReference>
<name>A0A816AWT4_ADIRI</name>
<dbReference type="InterPro" id="IPR011042">
    <property type="entry name" value="6-blade_b-propeller_TolB-like"/>
</dbReference>
<evidence type="ECO:0000256" key="3">
    <source>
        <dbReference type="ARBA" id="ARBA00022737"/>
    </source>
</evidence>
<sequence>MGIFVDINFDLYVADQYNHRIQLFRSGQLTGITVAGSASPNRTISLVYPSGVVLDADGYLFIVDSYNHRIVGSSRNGFRCIVGCSGIGNASDRLRYPTSMSFDIYGNIFVTDTSNNRIQIFNFFTESCDTESTASQYSGKDTFFFHPLKIISVLGSTFSATVQSSITTKVTAQSTVVTSSPVQTVVSYNRPKLDTHTMWSANAITFANNITVGSSPYGIFITINNTIYVADRSKYRVQIWSNGSATPSQSIYGSLMNSYSLFVTTNGDIFVDNGLYNGRVDKRTTMTNTSVPVMYISSLCYGLFVDLTDVVYCSIYSYHQVIAKSLQSNSNITTIIAGTGCYGSTSYQLYYPMGIFVDINFDLYVADYSNNRIQLFRPGQLNGITVAGSTSINLTISLFYPSGVALDFDGYLFIVDRYNHRIVGSDSSGFRCVVGCTNTVGSNTNQLYYPTSMSFDSYGNIFVTDTSNSRIQKFIRLNNSRVPSYNQPKFCSDASWNPNATTFANATNGTIGPSPYGIFITINNTIYVADQSKYRVQIWSNGSTTPSKSIYGTNMNSYSLFVTTNGNVFVDNGLYNRRVDKRTTMTNTSVPVMYISSSCYGLFVDLTDVVYCSIYSYHQVVKRWVNDISTTVTVVAGTGYAASSSNYLNRPMGIFVDTNFDLYVADQYNHRIQLFRSGQLTGITVAGSASPNRTISLVYPSGVVLDADGYLFIVDSYNHRIVGSSRNGFRCIVGCSGIGNASDRLRYPTSMSFDIYGNIFVTDTNNNRVQKFGILTNCSQTSSSNQTTTTTPITLITVKACLPPTITLIPSTTAVSSPIQFRRNQDFTIVSRIELNCNRTSFMNTQWIIKNCTSTCLNKISLDPTIQTTFSELFIPARTLPYGLYEMTLIAAMVNVTNTSASAVVYVQVTSSGITANLLQFGTSMVTRGNHQELQLDPGSYSVDLDQNTFNASNWKYKYYCRIYGSSMFPNLRGSLLTINDPRNDPSNPSCLSNRTAWRIDNAFDSSFTILADALQFNRTYQFMVQMENRENSSRQASGYVLVKVEDTRPHMVFIGCVIWTMCQPNLEFQLVNPTTQVALFSTCPGDCNRIERIVWKIYQGVEDLATDSTRWTVFNETSVYENIWFFGIHTSNFTATNQLFLSNPEIQLWRFEVVYTFTNETSVSSLNFVINQPPSNGSCLIDPLNGTTTTLFTISCKDFFDADGIKDYTVYGTTDDQSKMTIVAYSNLPTLQVYLPADDNQISSLRLVIHVQDKMNCITETNLSSVTVLPDTLAINDLINNIWNPSANDTPNAIVNLLGSGNQNIVGQVISSVSQQFNRMNNENIEAAAANGIPIASISVSSLLNESRQQSSTLLNQSALEEFNSQLNSRAVTRDYFIPFITNIPITTSNSIKLQASTLAHFTKTTNELTRTTLASVSSRCYELALALNSMRTKVAYEDVRLASADLLQCAANLVNAVNGPLQERTNFLDTDAVGATKFPDNYDTNLETAWSNPSLFADGDDFSLETIKRNQVIYYQKQLANEIKSKMAEVISLLTSTLNIHLNVGQDFAIETSQVIMTLETKSTQSLSSSFTKTIGNGQVTLPNNFTSSLAINDKIFIRSMMEPLASFGNSKSTSNTNLSRSITFSVLDQNQNEIPIQTAKNQSIEIIIPRDPNLIIPSMILQNVTSLNFTSTDVMFHWHHLNLSSSLSVSVHWEIQPLDTSLAYLFIYRFDQIPKLSSSVKQIDGWTLFCPENFTNSSVYTYYVDNQQTTGRHSIIFGLRELNETEIIQHCSNTSLTDDPPITDHPANYTSDYGLRIYTSGCYYLDANQQWQSDGLIVGPLTNHDQTQCYSTHLTTFSGGYAVLPETVNWSYVFANADFMKNKTIYLTVILVCAIYVLLAVYAR</sequence>
<feature type="repeat" description="NHL" evidence="6">
    <location>
        <begin position="94"/>
        <end position="124"/>
    </location>
</feature>
<dbReference type="SUPFAM" id="SSF101898">
    <property type="entry name" value="NHL repeat"/>
    <property type="match status" value="3"/>
</dbReference>
<reference evidence="9" key="1">
    <citation type="submission" date="2021-02" db="EMBL/GenBank/DDBJ databases">
        <authorList>
            <person name="Nowell W R."/>
        </authorList>
    </citation>
    <scope>NUCLEOTIDE SEQUENCE</scope>
</reference>
<comment type="subcellular location">
    <subcellularLocation>
        <location evidence="1">Membrane</location>
    </subcellularLocation>
</comment>
<dbReference type="PANTHER" id="PTHR46730">
    <property type="entry name" value="POLYCYSTIN-1"/>
    <property type="match status" value="1"/>
</dbReference>
<dbReference type="GO" id="GO:0005886">
    <property type="term" value="C:plasma membrane"/>
    <property type="evidence" value="ECO:0007669"/>
    <property type="project" value="TreeGrafter"/>
</dbReference>
<dbReference type="Pfam" id="PF01436">
    <property type="entry name" value="NHL"/>
    <property type="match status" value="1"/>
</dbReference>
<feature type="transmembrane region" description="Helical" evidence="7">
    <location>
        <begin position="1868"/>
        <end position="1886"/>
    </location>
</feature>
<feature type="domain" description="PKD/REJ-like" evidence="8">
    <location>
        <begin position="832"/>
        <end position="1310"/>
    </location>
</feature>
<evidence type="ECO:0000313" key="10">
    <source>
        <dbReference type="Proteomes" id="UP000663828"/>
    </source>
</evidence>
<keyword evidence="4 7" id="KW-1133">Transmembrane helix</keyword>
<evidence type="ECO:0000256" key="7">
    <source>
        <dbReference type="SAM" id="Phobius"/>
    </source>
</evidence>
<evidence type="ECO:0000259" key="8">
    <source>
        <dbReference type="Pfam" id="PF02010"/>
    </source>
</evidence>
<evidence type="ECO:0000256" key="5">
    <source>
        <dbReference type="ARBA" id="ARBA00023136"/>
    </source>
</evidence>
<proteinExistence type="predicted"/>
<evidence type="ECO:0000256" key="6">
    <source>
        <dbReference type="PROSITE-ProRule" id="PRU00504"/>
    </source>
</evidence>
<dbReference type="GO" id="GO:0006816">
    <property type="term" value="P:calcium ion transport"/>
    <property type="evidence" value="ECO:0007669"/>
    <property type="project" value="TreeGrafter"/>
</dbReference>
<dbReference type="InterPro" id="IPR001258">
    <property type="entry name" value="NHL_repeat"/>
</dbReference>
<evidence type="ECO:0000256" key="2">
    <source>
        <dbReference type="ARBA" id="ARBA00022692"/>
    </source>
</evidence>
<dbReference type="EMBL" id="CAJNOR010006644">
    <property type="protein sequence ID" value="CAF1600235.1"/>
    <property type="molecule type" value="Genomic_DNA"/>
</dbReference>
<gene>
    <name evidence="9" type="ORF">XAT740_LOCUS47623</name>
</gene>
<dbReference type="CDD" id="cd05819">
    <property type="entry name" value="NHL"/>
    <property type="match status" value="3"/>
</dbReference>
<feature type="non-terminal residue" evidence="9">
    <location>
        <position position="1"/>
    </location>
</feature>
<dbReference type="Gene3D" id="2.120.10.30">
    <property type="entry name" value="TolB, C-terminal domain"/>
    <property type="match status" value="3"/>
</dbReference>
<keyword evidence="10" id="KW-1185">Reference proteome</keyword>
<organism evidence="9 10">
    <name type="scientific">Adineta ricciae</name>
    <name type="common">Rotifer</name>
    <dbReference type="NCBI Taxonomy" id="249248"/>
    <lineage>
        <taxon>Eukaryota</taxon>
        <taxon>Metazoa</taxon>
        <taxon>Spiralia</taxon>
        <taxon>Gnathifera</taxon>
        <taxon>Rotifera</taxon>
        <taxon>Eurotatoria</taxon>
        <taxon>Bdelloidea</taxon>
        <taxon>Adinetida</taxon>
        <taxon>Adinetidae</taxon>
        <taxon>Adineta</taxon>
    </lineage>
</organism>